<comment type="caution">
    <text evidence="5">The sequence shown here is derived from an EMBL/GenBank/DDBJ whole genome shotgun (WGS) entry which is preliminary data.</text>
</comment>
<reference evidence="5 6" key="1">
    <citation type="submission" date="2020-02" db="EMBL/GenBank/DDBJ databases">
        <authorList>
            <person name="Ma Q."/>
            <person name="Huang Y."/>
            <person name="Song X."/>
            <person name="Pei D."/>
        </authorList>
    </citation>
    <scope>NUCLEOTIDE SEQUENCE [LARGE SCALE GENOMIC DNA]</scope>
    <source>
        <strain evidence="5">Sxm20200214</strain>
        <tissue evidence="5">Leaf</tissue>
    </source>
</reference>
<dbReference type="Proteomes" id="UP000886595">
    <property type="component" value="Unassembled WGS sequence"/>
</dbReference>
<accession>A0A8X7VDK7</accession>
<dbReference type="PANTHER" id="PTHR21569">
    <property type="entry name" value="RIBOSOMAL PROTEIN S9"/>
    <property type="match status" value="1"/>
</dbReference>
<comment type="similarity">
    <text evidence="1">Belongs to the universal ribosomal protein uS9 family.</text>
</comment>
<feature type="region of interest" description="Disordered" evidence="4">
    <location>
        <begin position="338"/>
        <end position="357"/>
    </location>
</feature>
<name>A0A8X7VDK7_BRACI</name>
<dbReference type="GO" id="GO:0022627">
    <property type="term" value="C:cytosolic small ribosomal subunit"/>
    <property type="evidence" value="ECO:0007669"/>
    <property type="project" value="TreeGrafter"/>
</dbReference>
<dbReference type="GO" id="GO:0003723">
    <property type="term" value="F:RNA binding"/>
    <property type="evidence" value="ECO:0007669"/>
    <property type="project" value="TreeGrafter"/>
</dbReference>
<dbReference type="InterPro" id="IPR000754">
    <property type="entry name" value="Ribosomal_uS9"/>
</dbReference>
<sequence>MCLKQKLYVTKHDLQILKDKIIEKITRAVTVIARNLVDAIEETKASQGDVFGLESDCIPVITSQKEMRDAFAFQQKMVAAIMNSQTGIATNEDLESLQDVVGGRLESLSKALVTDVADEIQKELVSASRQLSQNAEKIISSKVKGALKKLDTAFKARVETECEARVADAVANVATGIKERMAMHIVEGEYEECFSMAVRSDRDSLGWLLTKVKLELFNLGISRALQNWEPDADSSSSCMPVRLTDIISDLVVIFHMFQLVFLTRDSRVVERKKPGKTKARKSFRWVKRYMRTISSLRLCLHFHWFIYLYRGAARNFPARRFACDRPRRCYVRRKRVTEEEPLEQRSDVDMEGNSYNS</sequence>
<evidence type="ECO:0000313" key="5">
    <source>
        <dbReference type="EMBL" id="KAG2309485.1"/>
    </source>
</evidence>
<dbReference type="OrthoDB" id="10530111at2759"/>
<keyword evidence="6" id="KW-1185">Reference proteome</keyword>
<evidence type="ECO:0000256" key="4">
    <source>
        <dbReference type="SAM" id="MobiDB-lite"/>
    </source>
</evidence>
<feature type="compositionally biased region" description="Basic and acidic residues" evidence="4">
    <location>
        <begin position="338"/>
        <end position="348"/>
    </location>
</feature>
<dbReference type="Pfam" id="PF00380">
    <property type="entry name" value="Ribosomal_S9"/>
    <property type="match status" value="1"/>
</dbReference>
<dbReference type="PANTHER" id="PTHR21569:SF1">
    <property type="entry name" value="SMALL RIBOSOMAL SUBUNIT PROTEIN US9M"/>
    <property type="match status" value="1"/>
</dbReference>
<dbReference type="InterPro" id="IPR014721">
    <property type="entry name" value="Ribsml_uS5_D2-typ_fold_subgr"/>
</dbReference>
<dbReference type="AlphaFoldDB" id="A0A8X7VDK7"/>
<dbReference type="Gene3D" id="3.30.230.10">
    <property type="match status" value="1"/>
</dbReference>
<gene>
    <name evidence="5" type="ORF">Bca52824_029233</name>
</gene>
<dbReference type="EMBL" id="JAAMPC010000006">
    <property type="protein sequence ID" value="KAG2309485.1"/>
    <property type="molecule type" value="Genomic_DNA"/>
</dbReference>
<protein>
    <submittedName>
        <fullName evidence="5">Uncharacterized protein</fullName>
    </submittedName>
</protein>
<organism evidence="5 6">
    <name type="scientific">Brassica carinata</name>
    <name type="common">Ethiopian mustard</name>
    <name type="synonym">Abyssinian cabbage</name>
    <dbReference type="NCBI Taxonomy" id="52824"/>
    <lineage>
        <taxon>Eukaryota</taxon>
        <taxon>Viridiplantae</taxon>
        <taxon>Streptophyta</taxon>
        <taxon>Embryophyta</taxon>
        <taxon>Tracheophyta</taxon>
        <taxon>Spermatophyta</taxon>
        <taxon>Magnoliopsida</taxon>
        <taxon>eudicotyledons</taxon>
        <taxon>Gunneridae</taxon>
        <taxon>Pentapetalae</taxon>
        <taxon>rosids</taxon>
        <taxon>malvids</taxon>
        <taxon>Brassicales</taxon>
        <taxon>Brassicaceae</taxon>
        <taxon>Brassiceae</taxon>
        <taxon>Brassica</taxon>
    </lineage>
</organism>
<keyword evidence="2" id="KW-0689">Ribosomal protein</keyword>
<dbReference type="SUPFAM" id="SSF54211">
    <property type="entry name" value="Ribosomal protein S5 domain 2-like"/>
    <property type="match status" value="1"/>
</dbReference>
<evidence type="ECO:0000313" key="6">
    <source>
        <dbReference type="Proteomes" id="UP000886595"/>
    </source>
</evidence>
<keyword evidence="3" id="KW-0687">Ribonucleoprotein</keyword>
<dbReference type="GO" id="GO:0003735">
    <property type="term" value="F:structural constituent of ribosome"/>
    <property type="evidence" value="ECO:0007669"/>
    <property type="project" value="InterPro"/>
</dbReference>
<dbReference type="GO" id="GO:0006412">
    <property type="term" value="P:translation"/>
    <property type="evidence" value="ECO:0007669"/>
    <property type="project" value="InterPro"/>
</dbReference>
<evidence type="ECO:0000256" key="1">
    <source>
        <dbReference type="ARBA" id="ARBA00005251"/>
    </source>
</evidence>
<evidence type="ECO:0000256" key="2">
    <source>
        <dbReference type="ARBA" id="ARBA00022980"/>
    </source>
</evidence>
<proteinExistence type="inferred from homology"/>
<evidence type="ECO:0000256" key="3">
    <source>
        <dbReference type="ARBA" id="ARBA00023274"/>
    </source>
</evidence>
<dbReference type="InterPro" id="IPR020568">
    <property type="entry name" value="Ribosomal_Su5_D2-typ_SF"/>
</dbReference>